<dbReference type="VEuPathDB" id="VectorBase:AFAF005745"/>
<feature type="domain" description="Chitin-binding type-2" evidence="2">
    <location>
        <begin position="56"/>
        <end position="113"/>
    </location>
</feature>
<dbReference type="Gene3D" id="2.170.140.10">
    <property type="entry name" value="Chitin binding domain"/>
    <property type="match status" value="1"/>
</dbReference>
<dbReference type="Gene3D" id="3.20.20.370">
    <property type="entry name" value="Glycoside hydrolase/deacetylase"/>
    <property type="match status" value="1"/>
</dbReference>
<accession>A0A182Q9J6</accession>
<feature type="compositionally biased region" description="Gly residues" evidence="1">
    <location>
        <begin position="507"/>
        <end position="516"/>
    </location>
</feature>
<evidence type="ECO:0000313" key="4">
    <source>
        <dbReference type="Proteomes" id="UP000075886"/>
    </source>
</evidence>
<reference evidence="4" key="1">
    <citation type="submission" date="2014-01" db="EMBL/GenBank/DDBJ databases">
        <title>The Genome Sequence of Anopheles farauti FAR1 (V2).</title>
        <authorList>
            <consortium name="The Broad Institute Genomics Platform"/>
            <person name="Neafsey D.E."/>
            <person name="Besansky N."/>
            <person name="Howell P."/>
            <person name="Walton C."/>
            <person name="Young S.K."/>
            <person name="Zeng Q."/>
            <person name="Gargeya S."/>
            <person name="Fitzgerald M."/>
            <person name="Haas B."/>
            <person name="Abouelleil A."/>
            <person name="Allen A.W."/>
            <person name="Alvarado L."/>
            <person name="Arachchi H.M."/>
            <person name="Berlin A.M."/>
            <person name="Chapman S.B."/>
            <person name="Gainer-Dewar J."/>
            <person name="Goldberg J."/>
            <person name="Griggs A."/>
            <person name="Gujja S."/>
            <person name="Hansen M."/>
            <person name="Howarth C."/>
            <person name="Imamovic A."/>
            <person name="Ireland A."/>
            <person name="Larimer J."/>
            <person name="McCowan C."/>
            <person name="Murphy C."/>
            <person name="Pearson M."/>
            <person name="Poon T.W."/>
            <person name="Priest M."/>
            <person name="Roberts A."/>
            <person name="Saif S."/>
            <person name="Shea T."/>
            <person name="Sisk P."/>
            <person name="Sykes S."/>
            <person name="Wortman J."/>
            <person name="Nusbaum C."/>
            <person name="Birren B."/>
        </authorList>
    </citation>
    <scope>NUCLEOTIDE SEQUENCE [LARGE SCALE GENOMIC DNA]</scope>
    <source>
        <strain evidence="4">FAR1</strain>
    </source>
</reference>
<dbReference type="InterPro" id="IPR011330">
    <property type="entry name" value="Glyco_hydro/deAcase_b/a-brl"/>
</dbReference>
<dbReference type="EMBL" id="AXCN02001397">
    <property type="status" value="NOT_ANNOTATED_CDS"/>
    <property type="molecule type" value="Genomic_DNA"/>
</dbReference>
<dbReference type="PANTHER" id="PTHR45985:SF3">
    <property type="entry name" value="CHITIN DEACETYLASE-LIKE 4"/>
    <property type="match status" value="1"/>
</dbReference>
<dbReference type="PANTHER" id="PTHR45985">
    <property type="match status" value="1"/>
</dbReference>
<dbReference type="CDD" id="cd10974">
    <property type="entry name" value="CE4_CDA_like_1"/>
    <property type="match status" value="1"/>
</dbReference>
<dbReference type="PROSITE" id="PS50940">
    <property type="entry name" value="CHIT_BIND_II"/>
    <property type="match status" value="1"/>
</dbReference>
<dbReference type="EnsemblMetazoa" id="AFAF005745-RA">
    <property type="protein sequence ID" value="AFAF005745-PA"/>
    <property type="gene ID" value="AFAF005745"/>
</dbReference>
<dbReference type="STRING" id="69004.A0A182Q9J6"/>
<organism evidence="3 4">
    <name type="scientific">Anopheles farauti</name>
    <dbReference type="NCBI Taxonomy" id="69004"/>
    <lineage>
        <taxon>Eukaryota</taxon>
        <taxon>Metazoa</taxon>
        <taxon>Ecdysozoa</taxon>
        <taxon>Arthropoda</taxon>
        <taxon>Hexapoda</taxon>
        <taxon>Insecta</taxon>
        <taxon>Pterygota</taxon>
        <taxon>Neoptera</taxon>
        <taxon>Endopterygota</taxon>
        <taxon>Diptera</taxon>
        <taxon>Nematocera</taxon>
        <taxon>Culicoidea</taxon>
        <taxon>Culicidae</taxon>
        <taxon>Anophelinae</taxon>
        <taxon>Anopheles</taxon>
    </lineage>
</organism>
<proteinExistence type="predicted"/>
<sequence length="525" mass="59142">MCISKKFPSSHPSSKFRPTASTPTSTSQSKMRAVTVALFGAAVCLVNAQQNKDEKEFKCPTEQGNGNFADPVTCRRFYQCVDGFPYLNRCPSGLYFDDIQKYCTFKAEAKCGPLASTPTATTESPIDLAKKCNPAECELPYCYCNKDGTLIPKGLDPEETPQIILLTFDGAVNLNNYEHYRKVFNGKRKNPNGCDIKGTFFISHEYSNYQQIQTLANDGHEIAVETISLQMGLQDKGYEEWVGEMIGMRSILKHFSNVSANEINGMRAPFLKPGRNTQYKVIEDFGFIYDSSISVPPSPVPVWPYTLDYKIPHECKSGTCPTKSFPGIWEVPLNAHFVESYEGGHCPYMDQCVLHNHDAEDVFAWLQEDFERYYYQNKAPYMMPFHTNWFQIKELENGLHKFLDWTQTLPDVWFVTITQALTWITDPKTNKQLNGYEPWNCKSKSTQTPKPCNNSNKCALAFKEPTSNISDTRYMETCFDCPAVYPWLGDSHGSGIPGRDNYIDQSEGGGGGAGRGDGGDDEEQK</sequence>
<keyword evidence="4" id="KW-1185">Reference proteome</keyword>
<dbReference type="SUPFAM" id="SSF88713">
    <property type="entry name" value="Glycoside hydrolase/deacetylase"/>
    <property type="match status" value="1"/>
</dbReference>
<feature type="region of interest" description="Disordered" evidence="1">
    <location>
        <begin position="496"/>
        <end position="525"/>
    </location>
</feature>
<dbReference type="InterPro" id="IPR036508">
    <property type="entry name" value="Chitin-bd_dom_sf"/>
</dbReference>
<name>A0A182Q9J6_9DIPT</name>
<dbReference type="SUPFAM" id="SSF57625">
    <property type="entry name" value="Invertebrate chitin-binding proteins"/>
    <property type="match status" value="1"/>
</dbReference>
<dbReference type="GO" id="GO:0005576">
    <property type="term" value="C:extracellular region"/>
    <property type="evidence" value="ECO:0007669"/>
    <property type="project" value="InterPro"/>
</dbReference>
<dbReference type="InterPro" id="IPR052740">
    <property type="entry name" value="CE4"/>
</dbReference>
<dbReference type="GO" id="GO:0005975">
    <property type="term" value="P:carbohydrate metabolic process"/>
    <property type="evidence" value="ECO:0007669"/>
    <property type="project" value="InterPro"/>
</dbReference>
<dbReference type="GO" id="GO:0008061">
    <property type="term" value="F:chitin binding"/>
    <property type="evidence" value="ECO:0007669"/>
    <property type="project" value="InterPro"/>
</dbReference>
<dbReference type="InterPro" id="IPR002557">
    <property type="entry name" value="Chitin-bd_dom"/>
</dbReference>
<feature type="region of interest" description="Disordered" evidence="1">
    <location>
        <begin position="1"/>
        <end position="27"/>
    </location>
</feature>
<dbReference type="Pfam" id="PF01607">
    <property type="entry name" value="CBM_14"/>
    <property type="match status" value="1"/>
</dbReference>
<dbReference type="GO" id="GO:0016787">
    <property type="term" value="F:hydrolase activity"/>
    <property type="evidence" value="ECO:0007669"/>
    <property type="project" value="UniProtKB-ARBA"/>
</dbReference>
<reference evidence="3" key="2">
    <citation type="submission" date="2020-05" db="UniProtKB">
        <authorList>
            <consortium name="EnsemblMetazoa"/>
        </authorList>
    </citation>
    <scope>IDENTIFICATION</scope>
    <source>
        <strain evidence="3">FAR1</strain>
    </source>
</reference>
<evidence type="ECO:0000313" key="3">
    <source>
        <dbReference type="EnsemblMetazoa" id="AFAF005745-PA"/>
    </source>
</evidence>
<protein>
    <recommendedName>
        <fullName evidence="2">Chitin-binding type-2 domain-containing protein</fullName>
    </recommendedName>
</protein>
<dbReference type="AlphaFoldDB" id="A0A182Q9J6"/>
<dbReference type="SMART" id="SM00494">
    <property type="entry name" value="ChtBD2"/>
    <property type="match status" value="1"/>
</dbReference>
<evidence type="ECO:0000259" key="2">
    <source>
        <dbReference type="PROSITE" id="PS50940"/>
    </source>
</evidence>
<dbReference type="Proteomes" id="UP000075886">
    <property type="component" value="Unassembled WGS sequence"/>
</dbReference>
<evidence type="ECO:0000256" key="1">
    <source>
        <dbReference type="SAM" id="MobiDB-lite"/>
    </source>
</evidence>